<evidence type="ECO:0000313" key="10">
    <source>
        <dbReference type="Proteomes" id="UP000542776"/>
    </source>
</evidence>
<dbReference type="GO" id="GO:0031460">
    <property type="term" value="P:glycine betaine transport"/>
    <property type="evidence" value="ECO:0007669"/>
    <property type="project" value="TreeGrafter"/>
</dbReference>
<dbReference type="PANTHER" id="PTHR47737">
    <property type="entry name" value="GLYCINE BETAINE/PROLINE BETAINE TRANSPORT SYSTEM PERMEASE PROTEIN PROW"/>
    <property type="match status" value="1"/>
</dbReference>
<keyword evidence="4 7" id="KW-0812">Transmembrane</keyword>
<dbReference type="FunFam" id="1.10.3720.10:FF:000001">
    <property type="entry name" value="Glycine betaine ABC transporter, permease"/>
    <property type="match status" value="1"/>
</dbReference>
<comment type="similarity">
    <text evidence="7">Belongs to the binding-protein-dependent transport system permease family.</text>
</comment>
<dbReference type="GO" id="GO:0015226">
    <property type="term" value="F:carnitine transmembrane transporter activity"/>
    <property type="evidence" value="ECO:0007669"/>
    <property type="project" value="TreeGrafter"/>
</dbReference>
<evidence type="ECO:0000256" key="3">
    <source>
        <dbReference type="ARBA" id="ARBA00022475"/>
    </source>
</evidence>
<dbReference type="SUPFAM" id="SSF161098">
    <property type="entry name" value="MetI-like"/>
    <property type="match status" value="1"/>
</dbReference>
<dbReference type="Pfam" id="PF00528">
    <property type="entry name" value="BPD_transp_1"/>
    <property type="match status" value="1"/>
</dbReference>
<dbReference type="GO" id="GO:0015871">
    <property type="term" value="P:choline transport"/>
    <property type="evidence" value="ECO:0007669"/>
    <property type="project" value="TreeGrafter"/>
</dbReference>
<comment type="subcellular location">
    <subcellularLocation>
        <location evidence="1 7">Cell membrane</location>
        <topology evidence="1 7">Multi-pass membrane protein</topology>
    </subcellularLocation>
</comment>
<dbReference type="Proteomes" id="UP000542776">
    <property type="component" value="Unassembled WGS sequence"/>
</dbReference>
<keyword evidence="6 7" id="KW-0472">Membrane</keyword>
<gene>
    <name evidence="9" type="ORF">GGR04_001519</name>
</gene>
<evidence type="ECO:0000256" key="5">
    <source>
        <dbReference type="ARBA" id="ARBA00022989"/>
    </source>
</evidence>
<dbReference type="InterPro" id="IPR035906">
    <property type="entry name" value="MetI-like_sf"/>
</dbReference>
<proteinExistence type="inferred from homology"/>
<dbReference type="Gene3D" id="1.10.3720.10">
    <property type="entry name" value="MetI-like"/>
    <property type="match status" value="1"/>
</dbReference>
<evidence type="ECO:0000256" key="4">
    <source>
        <dbReference type="ARBA" id="ARBA00022692"/>
    </source>
</evidence>
<dbReference type="PROSITE" id="PS50928">
    <property type="entry name" value="ABC_TM1"/>
    <property type="match status" value="1"/>
</dbReference>
<evidence type="ECO:0000313" key="9">
    <source>
        <dbReference type="EMBL" id="MBB3997683.1"/>
    </source>
</evidence>
<dbReference type="InterPro" id="IPR000515">
    <property type="entry name" value="MetI-like"/>
</dbReference>
<dbReference type="GO" id="GO:0043190">
    <property type="term" value="C:ATP-binding cassette (ABC) transporter complex"/>
    <property type="evidence" value="ECO:0007669"/>
    <property type="project" value="TreeGrafter"/>
</dbReference>
<keyword evidence="10" id="KW-1185">Reference proteome</keyword>
<feature type="transmembrane region" description="Helical" evidence="7">
    <location>
        <begin position="211"/>
        <end position="238"/>
    </location>
</feature>
<evidence type="ECO:0000259" key="8">
    <source>
        <dbReference type="PROSITE" id="PS50928"/>
    </source>
</evidence>
<sequence>MDWSLPDGWSIPKFPLDELSDSGLTFATGHLSGLTRALSRFVAGWIETGTDLLLLVPPPIVILAIAALAWWVAGRRVALGAVLGFGFLWNLRLWDSTMETIVLVTISTAAALAIGIPLGIACALSRRTWKTVGPALDMMQTMPSFVYLIPAIPFFGLGAVSAVFATVVFSMPPVIRLTALGILSVPHELIEASDAFGTSPMQKLFKVQLPLALPTIMAGINQTIMLGLSMVVIASMIGAGGLGREVWRSIQRLNAGEGFQAGVAIVIVAVVLDRITQAMARRARPA</sequence>
<dbReference type="GO" id="GO:0005275">
    <property type="term" value="F:amine transmembrane transporter activity"/>
    <property type="evidence" value="ECO:0007669"/>
    <property type="project" value="TreeGrafter"/>
</dbReference>
<evidence type="ECO:0000256" key="6">
    <source>
        <dbReference type="ARBA" id="ARBA00023136"/>
    </source>
</evidence>
<name>A0A7W6H471_9HYPH</name>
<feature type="domain" description="ABC transmembrane type-1" evidence="8">
    <location>
        <begin position="97"/>
        <end position="276"/>
    </location>
</feature>
<dbReference type="PANTHER" id="PTHR47737:SF1">
    <property type="entry name" value="GLYCINE BETAINE_PROLINE BETAINE TRANSPORT SYSTEM PERMEASE PROTEIN PROW"/>
    <property type="match status" value="1"/>
</dbReference>
<keyword evidence="2 7" id="KW-0813">Transport</keyword>
<dbReference type="AlphaFoldDB" id="A0A7W6H471"/>
<dbReference type="RefSeq" id="WP_183199225.1">
    <property type="nucleotide sequence ID" value="NZ_JACIEK010000002.1"/>
</dbReference>
<feature type="transmembrane region" description="Helical" evidence="7">
    <location>
        <begin position="100"/>
        <end position="124"/>
    </location>
</feature>
<evidence type="ECO:0000256" key="2">
    <source>
        <dbReference type="ARBA" id="ARBA00022448"/>
    </source>
</evidence>
<feature type="transmembrane region" description="Helical" evidence="7">
    <location>
        <begin position="52"/>
        <end position="72"/>
    </location>
</feature>
<comment type="caution">
    <text evidence="9">The sequence shown here is derived from an EMBL/GenBank/DDBJ whole genome shotgun (WGS) entry which is preliminary data.</text>
</comment>
<evidence type="ECO:0000256" key="1">
    <source>
        <dbReference type="ARBA" id="ARBA00004651"/>
    </source>
</evidence>
<evidence type="ECO:0000256" key="7">
    <source>
        <dbReference type="RuleBase" id="RU363032"/>
    </source>
</evidence>
<dbReference type="CDD" id="cd06261">
    <property type="entry name" value="TM_PBP2"/>
    <property type="match status" value="1"/>
</dbReference>
<keyword evidence="5 7" id="KW-1133">Transmembrane helix</keyword>
<protein>
    <submittedName>
        <fullName evidence="9">Glycine betaine/proline transport system permease protein</fullName>
    </submittedName>
</protein>
<accession>A0A7W6H471</accession>
<organism evidence="9 10">
    <name type="scientific">Aureimonas pseudogalii</name>
    <dbReference type="NCBI Taxonomy" id="1744844"/>
    <lineage>
        <taxon>Bacteria</taxon>
        <taxon>Pseudomonadati</taxon>
        <taxon>Pseudomonadota</taxon>
        <taxon>Alphaproteobacteria</taxon>
        <taxon>Hyphomicrobiales</taxon>
        <taxon>Aurantimonadaceae</taxon>
        <taxon>Aureimonas</taxon>
    </lineage>
</organism>
<feature type="transmembrane region" description="Helical" evidence="7">
    <location>
        <begin position="77"/>
        <end position="94"/>
    </location>
</feature>
<feature type="transmembrane region" description="Helical" evidence="7">
    <location>
        <begin position="145"/>
        <end position="168"/>
    </location>
</feature>
<dbReference type="EMBL" id="JACIEK010000002">
    <property type="protein sequence ID" value="MBB3997683.1"/>
    <property type="molecule type" value="Genomic_DNA"/>
</dbReference>
<keyword evidence="3" id="KW-1003">Cell membrane</keyword>
<reference evidence="9 10" key="1">
    <citation type="submission" date="2020-08" db="EMBL/GenBank/DDBJ databases">
        <title>Genomic Encyclopedia of Type Strains, Phase IV (KMG-IV): sequencing the most valuable type-strain genomes for metagenomic binning, comparative biology and taxonomic classification.</title>
        <authorList>
            <person name="Goeker M."/>
        </authorList>
    </citation>
    <scope>NUCLEOTIDE SEQUENCE [LARGE SCALE GENOMIC DNA]</scope>
    <source>
        <strain evidence="9 10">DSM 102238</strain>
    </source>
</reference>